<reference evidence="1" key="2">
    <citation type="submission" date="2022-01" db="EMBL/GenBank/DDBJ databases">
        <authorList>
            <person name="Yamashiro T."/>
            <person name="Shiraishi A."/>
            <person name="Satake H."/>
            <person name="Nakayama K."/>
        </authorList>
    </citation>
    <scope>NUCLEOTIDE SEQUENCE</scope>
</reference>
<organism evidence="1 2">
    <name type="scientific">Tanacetum coccineum</name>
    <dbReference type="NCBI Taxonomy" id="301880"/>
    <lineage>
        <taxon>Eukaryota</taxon>
        <taxon>Viridiplantae</taxon>
        <taxon>Streptophyta</taxon>
        <taxon>Embryophyta</taxon>
        <taxon>Tracheophyta</taxon>
        <taxon>Spermatophyta</taxon>
        <taxon>Magnoliopsida</taxon>
        <taxon>eudicotyledons</taxon>
        <taxon>Gunneridae</taxon>
        <taxon>Pentapetalae</taxon>
        <taxon>asterids</taxon>
        <taxon>campanulids</taxon>
        <taxon>Asterales</taxon>
        <taxon>Asteraceae</taxon>
        <taxon>Asteroideae</taxon>
        <taxon>Anthemideae</taxon>
        <taxon>Anthemidinae</taxon>
        <taxon>Tanacetum</taxon>
    </lineage>
</organism>
<reference evidence="1" key="1">
    <citation type="journal article" date="2022" name="Int. J. Mol. Sci.">
        <title>Draft Genome of Tanacetum Coccineum: Genomic Comparison of Closely Related Tanacetum-Family Plants.</title>
        <authorList>
            <person name="Yamashiro T."/>
            <person name="Shiraishi A."/>
            <person name="Nakayama K."/>
            <person name="Satake H."/>
        </authorList>
    </citation>
    <scope>NUCLEOTIDE SEQUENCE</scope>
</reference>
<proteinExistence type="predicted"/>
<sequence length="479" mass="52867">MGPILVKVVNHMDNAKKVNHQKFSNKMNYPQARRTFVPSGVLTKTGLVNPVRPNEKRVVQTINTARHVSTARSVSTARPFAPKTAQTSSVVRPIYPRMDNVRPRASSSQIKRFGGLREITWIMNPKKMDLSCSRSLRQSKILFNRMHAVVGYDPKGDELKFNLFFISQMCDKKNSVLFTDTECLILSPSFKLLDKSQVVLRAPRKDDVFVLVFVEAAKHQILGGDQLLVILCGFGTKSLEFGISFLSMTISGAASYAFSDSLLLTPLCCDDIHYVTPRVSALAGCDSEGSAIPAEPQHTPTNPGPTFTHVADEVTTTGVRVGTEGATTTTSGLDAGLDSGNIHESPLRSYEAPLHEGHTSGSAEDSLQLKELMVLVPKLVTRIANLEKELHQTKTTYGKAVLTLVERVKSLEVALKRKTKKVVVSDSEDEETKNQGRKIQDIDDDPLVSLVRESMKEKDTQILVTPKKLVASGEYRARY</sequence>
<name>A0ABQ5HEU0_9ASTR</name>
<accession>A0ABQ5HEU0</accession>
<protein>
    <submittedName>
        <fullName evidence="1">Uncharacterized protein</fullName>
    </submittedName>
</protein>
<evidence type="ECO:0000313" key="2">
    <source>
        <dbReference type="Proteomes" id="UP001151760"/>
    </source>
</evidence>
<comment type="caution">
    <text evidence="1">The sequence shown here is derived from an EMBL/GenBank/DDBJ whole genome shotgun (WGS) entry which is preliminary data.</text>
</comment>
<dbReference type="EMBL" id="BQNB010019471">
    <property type="protein sequence ID" value="GJT85658.1"/>
    <property type="molecule type" value="Genomic_DNA"/>
</dbReference>
<gene>
    <name evidence="1" type="ORF">Tco_1067375</name>
</gene>
<dbReference type="Proteomes" id="UP001151760">
    <property type="component" value="Unassembled WGS sequence"/>
</dbReference>
<keyword evidence="2" id="KW-1185">Reference proteome</keyword>
<evidence type="ECO:0000313" key="1">
    <source>
        <dbReference type="EMBL" id="GJT85658.1"/>
    </source>
</evidence>